<evidence type="ECO:0000313" key="7">
    <source>
        <dbReference type="EMBL" id="PNJ41389.1"/>
    </source>
</evidence>
<dbReference type="GO" id="GO:0006865">
    <property type="term" value="P:amino acid transport"/>
    <property type="evidence" value="ECO:0007669"/>
    <property type="project" value="TreeGrafter"/>
</dbReference>
<dbReference type="GO" id="GO:0035725">
    <property type="term" value="P:sodium ion transmembrane transport"/>
    <property type="evidence" value="ECO:0007669"/>
    <property type="project" value="TreeGrafter"/>
</dbReference>
<dbReference type="PROSITE" id="PS50267">
    <property type="entry name" value="NA_NEUROTRAN_SYMP_3"/>
    <property type="match status" value="1"/>
</dbReference>
<keyword evidence="3 6" id="KW-0812">Transmembrane</keyword>
<dbReference type="PANTHER" id="PTHR11616">
    <property type="entry name" value="SODIUM/CHLORIDE DEPENDENT TRANSPORTER"/>
    <property type="match status" value="1"/>
</dbReference>
<evidence type="ECO:0000256" key="3">
    <source>
        <dbReference type="ARBA" id="ARBA00022692"/>
    </source>
</evidence>
<gene>
    <name evidence="7" type="ORF">CR201_G0029618</name>
</gene>
<dbReference type="EMBL" id="NDHI03003467">
    <property type="protein sequence ID" value="PNJ41389.1"/>
    <property type="molecule type" value="Genomic_DNA"/>
</dbReference>
<reference evidence="7" key="1">
    <citation type="submission" date="2017-12" db="EMBL/GenBank/DDBJ databases">
        <title>High-resolution comparative analysis of great ape genomes.</title>
        <authorList>
            <person name="Pollen A."/>
            <person name="Hastie A."/>
            <person name="Hormozdiari F."/>
            <person name="Dougherty M."/>
            <person name="Liu R."/>
            <person name="Chaisson M."/>
            <person name="Hoppe E."/>
            <person name="Hill C."/>
            <person name="Pang A."/>
            <person name="Hillier L."/>
            <person name="Baker C."/>
            <person name="Armstrong J."/>
            <person name="Shendure J."/>
            <person name="Paten B."/>
            <person name="Wilson R."/>
            <person name="Chao H."/>
            <person name="Schneider V."/>
            <person name="Ventura M."/>
            <person name="Kronenberg Z."/>
            <person name="Murali S."/>
            <person name="Gordon D."/>
            <person name="Cantsilieris S."/>
            <person name="Munson K."/>
            <person name="Nelson B."/>
            <person name="Raja A."/>
            <person name="Underwood J."/>
            <person name="Diekhans M."/>
            <person name="Fiddes I."/>
            <person name="Haussler D."/>
            <person name="Eichler E."/>
        </authorList>
    </citation>
    <scope>NUCLEOTIDE SEQUENCE [LARGE SCALE GENOMIC DNA]</scope>
    <source>
        <strain evidence="7">Susie</strain>
    </source>
</reference>
<dbReference type="GO" id="GO:0005886">
    <property type="term" value="C:plasma membrane"/>
    <property type="evidence" value="ECO:0007669"/>
    <property type="project" value="TreeGrafter"/>
</dbReference>
<dbReference type="Pfam" id="PF00209">
    <property type="entry name" value="SNF"/>
    <property type="match status" value="1"/>
</dbReference>
<evidence type="ECO:0000256" key="4">
    <source>
        <dbReference type="ARBA" id="ARBA00022989"/>
    </source>
</evidence>
<evidence type="ECO:0000256" key="5">
    <source>
        <dbReference type="ARBA" id="ARBA00023136"/>
    </source>
</evidence>
<evidence type="ECO:0000256" key="1">
    <source>
        <dbReference type="ARBA" id="ARBA00004141"/>
    </source>
</evidence>
<dbReference type="GO" id="GO:0022857">
    <property type="term" value="F:transmembrane transporter activity"/>
    <property type="evidence" value="ECO:0007669"/>
    <property type="project" value="UniProtKB-ARBA"/>
</dbReference>
<keyword evidence="5 6" id="KW-0472">Membrane</keyword>
<comment type="caution">
    <text evidence="7">The sequence shown here is derived from an EMBL/GenBank/DDBJ whole genome shotgun (WGS) entry which is preliminary data.</text>
</comment>
<organism evidence="7">
    <name type="scientific">Pongo abelii</name>
    <name type="common">Sumatran orangutan</name>
    <name type="synonym">Pongo pygmaeus abelii</name>
    <dbReference type="NCBI Taxonomy" id="9601"/>
    <lineage>
        <taxon>Eukaryota</taxon>
        <taxon>Metazoa</taxon>
        <taxon>Chordata</taxon>
        <taxon>Craniata</taxon>
        <taxon>Vertebrata</taxon>
        <taxon>Euteleostomi</taxon>
        <taxon>Mammalia</taxon>
        <taxon>Eutheria</taxon>
        <taxon>Euarchontoglires</taxon>
        <taxon>Primates</taxon>
        <taxon>Haplorrhini</taxon>
        <taxon>Catarrhini</taxon>
        <taxon>Hominidae</taxon>
        <taxon>Pongo</taxon>
    </lineage>
</organism>
<keyword evidence="4 6" id="KW-1133">Transmembrane helix</keyword>
<dbReference type="InterPro" id="IPR000175">
    <property type="entry name" value="Na/ntran_symport"/>
</dbReference>
<sequence length="146" mass="16543">YFNVVNAWIIFYMSQSFQFPVPWEKCPLTMNSSGFDPECEQTTPSIYFWYRQALKASDRIEDGGTPVSSLVLPFFLCWCLVGAFMINGLKSTGKVIYVLVLLPCFIIVGFFIRTLLLEGAKFGLQQLVVAKQRQGFTVLARMVSIS</sequence>
<dbReference type="AlphaFoldDB" id="A0A2J8U7Z3"/>
<evidence type="ECO:0000256" key="6">
    <source>
        <dbReference type="SAM" id="Phobius"/>
    </source>
</evidence>
<dbReference type="PANTHER" id="PTHR11616:SF327">
    <property type="entry name" value="ORPHAN SODIUM- AND CHLORIDE-DEPENDENT NEUROTRANSMITTER TRANSPORTER NTT5"/>
    <property type="match status" value="1"/>
</dbReference>
<proteinExistence type="predicted"/>
<name>A0A2J8U7Z3_PONAB</name>
<accession>A0A2J8U7Z3</accession>
<feature type="non-terminal residue" evidence="7">
    <location>
        <position position="1"/>
    </location>
</feature>
<dbReference type="InterPro" id="IPR037272">
    <property type="entry name" value="SNS_sf"/>
</dbReference>
<evidence type="ECO:0000256" key="2">
    <source>
        <dbReference type="ARBA" id="ARBA00022448"/>
    </source>
</evidence>
<dbReference type="SUPFAM" id="SSF161070">
    <property type="entry name" value="SNF-like"/>
    <property type="match status" value="1"/>
</dbReference>
<feature type="transmembrane region" description="Helical" evidence="6">
    <location>
        <begin position="67"/>
        <end position="89"/>
    </location>
</feature>
<protein>
    <submittedName>
        <fullName evidence="7">SLC6A16 isoform 6</fullName>
    </submittedName>
</protein>
<feature type="transmembrane region" description="Helical" evidence="6">
    <location>
        <begin position="95"/>
        <end position="116"/>
    </location>
</feature>
<dbReference type="PROSITE" id="PS00754">
    <property type="entry name" value="NA_NEUROTRAN_SYMP_2"/>
    <property type="match status" value="1"/>
</dbReference>
<comment type="subcellular location">
    <subcellularLocation>
        <location evidence="1">Membrane</location>
        <topology evidence="1">Multi-pass membrane protein</topology>
    </subcellularLocation>
</comment>
<keyword evidence="2" id="KW-0813">Transport</keyword>